<dbReference type="EMBL" id="SUNJ01006587">
    <property type="protein sequence ID" value="TPP62639.1"/>
    <property type="molecule type" value="Genomic_DNA"/>
</dbReference>
<evidence type="ECO:0000313" key="14">
    <source>
        <dbReference type="Proteomes" id="UP000316759"/>
    </source>
</evidence>
<keyword evidence="7" id="KW-0067">ATP-binding</keyword>
<dbReference type="PANTHER" id="PTHR22988:SF76">
    <property type="entry name" value="CHROMOSOME UNDETERMINED SCAFFOLD_135, WHOLE GENOME SHOTGUN SEQUENCE"/>
    <property type="match status" value="1"/>
</dbReference>
<feature type="region of interest" description="Disordered" evidence="10">
    <location>
        <begin position="270"/>
        <end position="308"/>
    </location>
</feature>
<gene>
    <name evidence="13" type="ORF">FGIG_06385</name>
</gene>
<dbReference type="EC" id="2.7.11.1" evidence="1"/>
<sequence length="830" mass="90526">MNPSCCKLQLSNSATCPDSLSDMQNELGSPMDNYSEFANGVFTNAVVPIPHLHTHPMIISSSVMTHHNVVPNFCGSSSNASSPGCAATFSTSCYSGFYGKADSSLSSSMPPPHTVGLVPLQVSCTNGMEMSSQIYAGSTEEPLYGLTHSRSAQDAISFMCQSMPPAPNRQSPRFGSHLTPNPIPSMSKNLSLFSTTNLNAAAVLGCGGPMGPVGYATRPTHLQPSPLNQGTNSGPSGSNPSPISRRPVVPSNLSWATPESYQPCVVQRTSPMGVSSSTTAEDKASPAKSARAVSRSFRMANDGSPKQDDVLKASVRKLSPADVPPKPLPTGRMQAIQSTSLQQIACHPASSNQNAGTSSKPETPSKKPPSLLPPPLPPRSNSRHQFGSNTGPRMNPATDISVQEITGSPGLDSVTRSSGLNLNTARKEPAGSPSSTVPTTGSNMRRSKQTIPQHIPEETVPMSTAISESHLACTGTSPTVEDKHGEPVGRKSPSPAVKTQLTSKQGALKLTRLRDPINPLPQCENLHPRTIRLPGLQPQKFKRRKPPQKCTPDTTEEPGGVESKKTVDQFIASSNTKPCHTQLTPYHSGFPGVKPVNPAVYRRFMEQRMADVGRIHRERHERRMRLENEMAKVGLDENARTQMRCLLRKKESNHMRMQRAKMDQSMFHRIKHLDYGQSCDWWSVGVILYEMLVGQPPFLAQTAADTQIRVVQWCRYLKVPGEPRLKSAARSLICQFLRDPNDRLADPTQIKAHPFFSSIDWDKLPTQTAPYIPTIKDELDTSNFDPVDDERSMRSQDEFGTQGLISTPLPFPNFTFKRFFDRDPTAIQSP</sequence>
<dbReference type="Proteomes" id="UP000316759">
    <property type="component" value="Unassembled WGS sequence"/>
</dbReference>
<dbReference type="GO" id="GO:0005524">
    <property type="term" value="F:ATP binding"/>
    <property type="evidence" value="ECO:0007669"/>
    <property type="project" value="UniProtKB-KW"/>
</dbReference>
<evidence type="ECO:0000256" key="2">
    <source>
        <dbReference type="ARBA" id="ARBA00022527"/>
    </source>
</evidence>
<evidence type="ECO:0000259" key="11">
    <source>
        <dbReference type="PROSITE" id="PS50011"/>
    </source>
</evidence>
<name>A0A504YQF6_FASGI</name>
<evidence type="ECO:0000313" key="13">
    <source>
        <dbReference type="EMBL" id="TPP62639.1"/>
    </source>
</evidence>
<dbReference type="AlphaFoldDB" id="A0A504YQF6"/>
<dbReference type="SUPFAM" id="SSF56112">
    <property type="entry name" value="Protein kinase-like (PK-like)"/>
    <property type="match status" value="1"/>
</dbReference>
<feature type="compositionally biased region" description="Polar residues" evidence="10">
    <location>
        <begin position="414"/>
        <end position="424"/>
    </location>
</feature>
<keyword evidence="3" id="KW-0597">Phosphoprotein</keyword>
<dbReference type="SMART" id="SM00220">
    <property type="entry name" value="S_TKc"/>
    <property type="match status" value="1"/>
</dbReference>
<feature type="compositionally biased region" description="Polar residues" evidence="10">
    <location>
        <begin position="383"/>
        <end position="406"/>
    </location>
</feature>
<evidence type="ECO:0000256" key="10">
    <source>
        <dbReference type="SAM" id="MobiDB-lite"/>
    </source>
</evidence>
<feature type="compositionally biased region" description="Polar residues" evidence="10">
    <location>
        <begin position="270"/>
        <end position="279"/>
    </location>
</feature>
<comment type="catalytic activity">
    <reaction evidence="9">
        <text>L-seryl-[protein] + ATP = O-phospho-L-seryl-[protein] + ADP + H(+)</text>
        <dbReference type="Rhea" id="RHEA:17989"/>
        <dbReference type="Rhea" id="RHEA-COMP:9863"/>
        <dbReference type="Rhea" id="RHEA-COMP:11604"/>
        <dbReference type="ChEBI" id="CHEBI:15378"/>
        <dbReference type="ChEBI" id="CHEBI:29999"/>
        <dbReference type="ChEBI" id="CHEBI:30616"/>
        <dbReference type="ChEBI" id="CHEBI:83421"/>
        <dbReference type="ChEBI" id="CHEBI:456216"/>
        <dbReference type="EC" id="2.7.11.1"/>
    </reaction>
</comment>
<evidence type="ECO:0000256" key="9">
    <source>
        <dbReference type="ARBA" id="ARBA00048679"/>
    </source>
</evidence>
<dbReference type="Gene3D" id="1.10.510.10">
    <property type="entry name" value="Transferase(Phosphotransferase) domain 1"/>
    <property type="match status" value="1"/>
</dbReference>
<dbReference type="OrthoDB" id="6223008at2759"/>
<evidence type="ECO:0000259" key="12">
    <source>
        <dbReference type="PROSITE" id="PS51285"/>
    </source>
</evidence>
<keyword evidence="2" id="KW-0723">Serine/threonine-protein kinase</keyword>
<evidence type="ECO:0000256" key="5">
    <source>
        <dbReference type="ARBA" id="ARBA00022741"/>
    </source>
</evidence>
<evidence type="ECO:0000256" key="3">
    <source>
        <dbReference type="ARBA" id="ARBA00022553"/>
    </source>
</evidence>
<reference evidence="13 14" key="1">
    <citation type="submission" date="2019-04" db="EMBL/GenBank/DDBJ databases">
        <title>Annotation for the trematode Fasciola gigantica.</title>
        <authorList>
            <person name="Choi Y.-J."/>
        </authorList>
    </citation>
    <scope>NUCLEOTIDE SEQUENCE [LARGE SCALE GENOMIC DNA]</scope>
    <source>
        <strain evidence="13">Uganda_cow_1</strain>
    </source>
</reference>
<proteinExistence type="predicted"/>
<feature type="compositionally biased region" description="Polar residues" evidence="10">
    <location>
        <begin position="220"/>
        <end position="231"/>
    </location>
</feature>
<dbReference type="InterPro" id="IPR000961">
    <property type="entry name" value="AGC-kinase_C"/>
</dbReference>
<dbReference type="PROSITE" id="PS50011">
    <property type="entry name" value="PROTEIN_KINASE_DOM"/>
    <property type="match status" value="1"/>
</dbReference>
<dbReference type="SMART" id="SM00133">
    <property type="entry name" value="S_TK_X"/>
    <property type="match status" value="1"/>
</dbReference>
<keyword evidence="4" id="KW-0808">Transferase</keyword>
<feature type="region of interest" description="Disordered" evidence="10">
    <location>
        <begin position="474"/>
        <end position="503"/>
    </location>
</feature>
<evidence type="ECO:0000256" key="4">
    <source>
        <dbReference type="ARBA" id="ARBA00022679"/>
    </source>
</evidence>
<comment type="catalytic activity">
    <reaction evidence="8">
        <text>L-threonyl-[protein] + ATP = O-phospho-L-threonyl-[protein] + ADP + H(+)</text>
        <dbReference type="Rhea" id="RHEA:46608"/>
        <dbReference type="Rhea" id="RHEA-COMP:11060"/>
        <dbReference type="Rhea" id="RHEA-COMP:11605"/>
        <dbReference type="ChEBI" id="CHEBI:15378"/>
        <dbReference type="ChEBI" id="CHEBI:30013"/>
        <dbReference type="ChEBI" id="CHEBI:30616"/>
        <dbReference type="ChEBI" id="CHEBI:61977"/>
        <dbReference type="ChEBI" id="CHEBI:456216"/>
        <dbReference type="EC" id="2.7.11.1"/>
    </reaction>
</comment>
<feature type="compositionally biased region" description="Low complexity" evidence="10">
    <location>
        <begin position="431"/>
        <end position="442"/>
    </location>
</feature>
<feature type="compositionally biased region" description="Low complexity" evidence="10">
    <location>
        <begin position="232"/>
        <end position="252"/>
    </location>
</feature>
<evidence type="ECO:0000256" key="6">
    <source>
        <dbReference type="ARBA" id="ARBA00022777"/>
    </source>
</evidence>
<dbReference type="InterPro" id="IPR000719">
    <property type="entry name" value="Prot_kinase_dom"/>
</dbReference>
<feature type="domain" description="AGC-kinase C-terminal" evidence="12">
    <location>
        <begin position="757"/>
        <end position="826"/>
    </location>
</feature>
<feature type="region of interest" description="Disordered" evidence="10">
    <location>
        <begin position="215"/>
        <end position="255"/>
    </location>
</feature>
<dbReference type="STRING" id="46835.A0A504YQF6"/>
<dbReference type="PANTHER" id="PTHR22988">
    <property type="entry name" value="MYOTONIC DYSTROPHY S/T KINASE-RELATED"/>
    <property type="match status" value="1"/>
</dbReference>
<dbReference type="InterPro" id="IPR011009">
    <property type="entry name" value="Kinase-like_dom_sf"/>
</dbReference>
<dbReference type="GO" id="GO:0004674">
    <property type="term" value="F:protein serine/threonine kinase activity"/>
    <property type="evidence" value="ECO:0007669"/>
    <property type="project" value="UniProtKB-KW"/>
</dbReference>
<evidence type="ECO:0000256" key="1">
    <source>
        <dbReference type="ARBA" id="ARBA00012513"/>
    </source>
</evidence>
<feature type="domain" description="Protein kinase" evidence="11">
    <location>
        <begin position="466"/>
        <end position="756"/>
    </location>
</feature>
<feature type="region of interest" description="Disordered" evidence="10">
    <location>
        <begin position="540"/>
        <end position="562"/>
    </location>
</feature>
<keyword evidence="14" id="KW-1185">Reference proteome</keyword>
<feature type="compositionally biased region" description="Basic and acidic residues" evidence="10">
    <location>
        <begin position="480"/>
        <end position="489"/>
    </location>
</feature>
<dbReference type="CDD" id="cd21774">
    <property type="entry name" value="MobB_LATS"/>
    <property type="match status" value="1"/>
</dbReference>
<feature type="compositionally biased region" description="Polar residues" evidence="10">
    <location>
        <begin position="340"/>
        <end position="357"/>
    </location>
</feature>
<evidence type="ECO:0000256" key="7">
    <source>
        <dbReference type="ARBA" id="ARBA00022840"/>
    </source>
</evidence>
<feature type="compositionally biased region" description="Pro residues" evidence="10">
    <location>
        <begin position="366"/>
        <end position="378"/>
    </location>
</feature>
<evidence type="ECO:0000256" key="8">
    <source>
        <dbReference type="ARBA" id="ARBA00047899"/>
    </source>
</evidence>
<dbReference type="Pfam" id="PF00069">
    <property type="entry name" value="Pkinase"/>
    <property type="match status" value="1"/>
</dbReference>
<keyword evidence="5" id="KW-0547">Nucleotide-binding</keyword>
<dbReference type="PROSITE" id="PS51285">
    <property type="entry name" value="AGC_KINASE_CTER"/>
    <property type="match status" value="1"/>
</dbReference>
<feature type="region of interest" description="Disordered" evidence="10">
    <location>
        <begin position="340"/>
        <end position="452"/>
    </location>
</feature>
<accession>A0A504YQF6</accession>
<protein>
    <recommendedName>
        <fullName evidence="1">non-specific serine/threonine protein kinase</fullName>
        <ecNumber evidence="1">2.7.11.1</ecNumber>
    </recommendedName>
</protein>
<comment type="caution">
    <text evidence="13">The sequence shown here is derived from an EMBL/GenBank/DDBJ whole genome shotgun (WGS) entry which is preliminary data.</text>
</comment>
<organism evidence="13 14">
    <name type="scientific">Fasciola gigantica</name>
    <name type="common">Giant liver fluke</name>
    <dbReference type="NCBI Taxonomy" id="46835"/>
    <lineage>
        <taxon>Eukaryota</taxon>
        <taxon>Metazoa</taxon>
        <taxon>Spiralia</taxon>
        <taxon>Lophotrochozoa</taxon>
        <taxon>Platyhelminthes</taxon>
        <taxon>Trematoda</taxon>
        <taxon>Digenea</taxon>
        <taxon>Plagiorchiida</taxon>
        <taxon>Echinostomata</taxon>
        <taxon>Echinostomatoidea</taxon>
        <taxon>Fasciolidae</taxon>
        <taxon>Fasciola</taxon>
    </lineage>
</organism>
<dbReference type="InterPro" id="IPR050839">
    <property type="entry name" value="Rho-assoc_Ser/Thr_Kinase"/>
</dbReference>
<keyword evidence="6 13" id="KW-0418">Kinase</keyword>